<keyword evidence="4" id="KW-1185">Reference proteome</keyword>
<proteinExistence type="predicted"/>
<feature type="domain" description="Response regulatory" evidence="2">
    <location>
        <begin position="3"/>
        <end position="119"/>
    </location>
</feature>
<comment type="caution">
    <text evidence="1">Lacks conserved residue(s) required for the propagation of feature annotation.</text>
</comment>
<dbReference type="Proteomes" id="UP000198635">
    <property type="component" value="Unassembled WGS sequence"/>
</dbReference>
<dbReference type="SUPFAM" id="SSF52172">
    <property type="entry name" value="CheY-like"/>
    <property type="match status" value="1"/>
</dbReference>
<dbReference type="InterPro" id="IPR011006">
    <property type="entry name" value="CheY-like_superfamily"/>
</dbReference>
<protein>
    <submittedName>
        <fullName evidence="3">Response regulator receiver domain-containing protein</fullName>
    </submittedName>
</protein>
<reference evidence="4" key="1">
    <citation type="submission" date="2016-10" db="EMBL/GenBank/DDBJ databases">
        <authorList>
            <person name="Varghese N."/>
            <person name="Submissions S."/>
        </authorList>
    </citation>
    <scope>NUCLEOTIDE SEQUENCE [LARGE SCALE GENOMIC DNA]</scope>
    <source>
        <strain evidence="4">DSM 5918</strain>
    </source>
</reference>
<dbReference type="InterPro" id="IPR001789">
    <property type="entry name" value="Sig_transdc_resp-reg_receiver"/>
</dbReference>
<dbReference type="Gene3D" id="3.40.50.2300">
    <property type="match status" value="1"/>
</dbReference>
<evidence type="ECO:0000313" key="4">
    <source>
        <dbReference type="Proteomes" id="UP000198635"/>
    </source>
</evidence>
<organism evidence="3 4">
    <name type="scientific">Desulfomicrobium apsheronum</name>
    <dbReference type="NCBI Taxonomy" id="52560"/>
    <lineage>
        <taxon>Bacteria</taxon>
        <taxon>Pseudomonadati</taxon>
        <taxon>Thermodesulfobacteriota</taxon>
        <taxon>Desulfovibrionia</taxon>
        <taxon>Desulfovibrionales</taxon>
        <taxon>Desulfomicrobiaceae</taxon>
        <taxon>Desulfomicrobium</taxon>
    </lineage>
</organism>
<dbReference type="AlphaFoldDB" id="A0A1I3YAG8"/>
<sequence length="392" mass="43295">MSSILIVDSDGKALSVMQRKLRRNFETHIALGPRCALQRIREEGPYALVMAEFSMPEMDGVDFLAEVGRLSPESARVLMSRTPMDVANLVRAINEGKVHHVLSASCEDEALIGVVQEGVNRYKSVSASIENMQEVHAIFAKAVHELVCWLRGDVRGVISPMLPLLRDLGQKTGNPRPTVTETALLLSIIGLIVLPPALLEKIVQGGSLSDEELLALAGHPERAVEWVRHLPQLREVADVLRDYANALHLSLLPETAEPLERPALSMEGALLSMVMEYRLGEYARLETAGIVDRMRRGTVYSKAQVKALETVLMAFDQDEVEIGLDRLEPGMVLSRAVIGTRDDAEVVMVPEGYELSRTTIVFLRQSARHGQVREPFFVRKLSVIPQAGNDTA</sequence>
<name>A0A1I3YAG8_9BACT</name>
<evidence type="ECO:0000313" key="3">
    <source>
        <dbReference type="EMBL" id="SFK28854.1"/>
    </source>
</evidence>
<evidence type="ECO:0000256" key="1">
    <source>
        <dbReference type="PROSITE-ProRule" id="PRU00169"/>
    </source>
</evidence>
<accession>A0A1I3YAG8</accession>
<dbReference type="EMBL" id="FORX01000019">
    <property type="protein sequence ID" value="SFK28854.1"/>
    <property type="molecule type" value="Genomic_DNA"/>
</dbReference>
<gene>
    <name evidence="3" type="ORF">SAMN04488082_11951</name>
</gene>
<dbReference type="GO" id="GO:0000160">
    <property type="term" value="P:phosphorelay signal transduction system"/>
    <property type="evidence" value="ECO:0007669"/>
    <property type="project" value="InterPro"/>
</dbReference>
<dbReference type="Pfam" id="PF13487">
    <property type="entry name" value="HD_5"/>
    <property type="match status" value="1"/>
</dbReference>
<dbReference type="PROSITE" id="PS50110">
    <property type="entry name" value="RESPONSE_REGULATORY"/>
    <property type="match status" value="1"/>
</dbReference>
<evidence type="ECO:0000259" key="2">
    <source>
        <dbReference type="PROSITE" id="PS50110"/>
    </source>
</evidence>
<dbReference type="RefSeq" id="WP_177193217.1">
    <property type="nucleotide sequence ID" value="NZ_FORX01000019.1"/>
</dbReference>
<dbReference type="STRING" id="52560.SAMN04488082_11951"/>